<dbReference type="EMBL" id="FNAV01000001">
    <property type="protein sequence ID" value="SDE12855.1"/>
    <property type="molecule type" value="Genomic_DNA"/>
</dbReference>
<dbReference type="OrthoDB" id="928522at2"/>
<dbReference type="Proteomes" id="UP000198994">
    <property type="component" value="Unassembled WGS sequence"/>
</dbReference>
<organism evidence="1 2">
    <name type="scientific">Salipiger thiooxidans</name>
    <dbReference type="NCBI Taxonomy" id="282683"/>
    <lineage>
        <taxon>Bacteria</taxon>
        <taxon>Pseudomonadati</taxon>
        <taxon>Pseudomonadota</taxon>
        <taxon>Alphaproteobacteria</taxon>
        <taxon>Rhodobacterales</taxon>
        <taxon>Roseobacteraceae</taxon>
        <taxon>Salipiger</taxon>
    </lineage>
</organism>
<evidence type="ECO:0000313" key="2">
    <source>
        <dbReference type="Proteomes" id="UP000198994"/>
    </source>
</evidence>
<dbReference type="RefSeq" id="WP_131821970.1">
    <property type="nucleotide sequence ID" value="NZ_FNAV01000001.1"/>
</dbReference>
<evidence type="ECO:0000313" key="1">
    <source>
        <dbReference type="EMBL" id="SDE12855.1"/>
    </source>
</evidence>
<proteinExistence type="predicted"/>
<gene>
    <name evidence="1" type="ORF">SAMN04488105_10182</name>
</gene>
<sequence length="94" mass="10122">MRRKADCAPEVMSDLLGRRPDLSHIDRYGGTLLSTTLHGSENAPDRDGADHIACLELALHAGVALPHSAIRSTVREDAAAFLQDWVEAHPGQAV</sequence>
<dbReference type="AlphaFoldDB" id="A0A1G7AFP5"/>
<accession>A0A1G7AFP5</accession>
<keyword evidence="2" id="KW-1185">Reference proteome</keyword>
<protein>
    <submittedName>
        <fullName evidence="1">Uncharacterized protein</fullName>
    </submittedName>
</protein>
<reference evidence="2" key="1">
    <citation type="submission" date="2016-10" db="EMBL/GenBank/DDBJ databases">
        <authorList>
            <person name="Varghese N."/>
            <person name="Submissions S."/>
        </authorList>
    </citation>
    <scope>NUCLEOTIDE SEQUENCE [LARGE SCALE GENOMIC DNA]</scope>
    <source>
        <strain evidence="2">DSM 10146</strain>
    </source>
</reference>
<dbReference type="STRING" id="282683.SAMN04488105_10182"/>
<name>A0A1G7AFP5_9RHOB</name>